<dbReference type="PANTHER" id="PTHR46244">
    <property type="entry name" value="PHOSPHOENOLPYRUVATE-PROTEIN PHOSPHOTRANSFERASE"/>
    <property type="match status" value="1"/>
</dbReference>
<dbReference type="EMBL" id="SMKU01000140">
    <property type="protein sequence ID" value="TDD81239.1"/>
    <property type="molecule type" value="Genomic_DNA"/>
</dbReference>
<dbReference type="InterPro" id="IPR008731">
    <property type="entry name" value="PTS_EIN"/>
</dbReference>
<dbReference type="OrthoDB" id="9765468at2"/>
<dbReference type="InterPro" id="IPR015813">
    <property type="entry name" value="Pyrv/PenolPyrv_kinase-like_dom"/>
</dbReference>
<dbReference type="GO" id="GO:0009401">
    <property type="term" value="P:phosphoenolpyruvate-dependent sugar phosphotransferase system"/>
    <property type="evidence" value="ECO:0007669"/>
    <property type="project" value="UniProtKB-KW"/>
</dbReference>
<evidence type="ECO:0000256" key="6">
    <source>
        <dbReference type="ARBA" id="ARBA00012232"/>
    </source>
</evidence>
<dbReference type="InterPro" id="IPR024692">
    <property type="entry name" value="PTS_EI"/>
</dbReference>
<evidence type="ECO:0000256" key="3">
    <source>
        <dbReference type="ARBA" id="ARBA00002728"/>
    </source>
</evidence>
<dbReference type="GO" id="GO:0046872">
    <property type="term" value="F:metal ion binding"/>
    <property type="evidence" value="ECO:0007669"/>
    <property type="project" value="UniProtKB-KW"/>
</dbReference>
<dbReference type="PANTHER" id="PTHR46244:SF3">
    <property type="entry name" value="PHOSPHOENOLPYRUVATE-PROTEIN PHOSPHOTRANSFERASE"/>
    <property type="match status" value="1"/>
</dbReference>
<comment type="similarity">
    <text evidence="5 17">Belongs to the PEP-utilizing enzyme family.</text>
</comment>
<dbReference type="AlphaFoldDB" id="A0A4R5B8D2"/>
<evidence type="ECO:0000256" key="18">
    <source>
        <dbReference type="PIRSR" id="PIRSR000732-1"/>
    </source>
</evidence>
<keyword evidence="13 17" id="KW-0479">Metal-binding</keyword>
<evidence type="ECO:0000256" key="8">
    <source>
        <dbReference type="ARBA" id="ARBA00022448"/>
    </source>
</evidence>
<dbReference type="Gene3D" id="1.10.274.10">
    <property type="entry name" value="PtsI, HPr-binding domain"/>
    <property type="match status" value="1"/>
</dbReference>
<name>A0A4R5B8D2_9ACTN</name>
<dbReference type="Gene3D" id="3.20.20.60">
    <property type="entry name" value="Phosphoenolpyruvate-binding domains"/>
    <property type="match status" value="1"/>
</dbReference>
<organism evidence="24 25">
    <name type="scientific">Actinomadura rubrisoli</name>
    <dbReference type="NCBI Taxonomy" id="2530368"/>
    <lineage>
        <taxon>Bacteria</taxon>
        <taxon>Bacillati</taxon>
        <taxon>Actinomycetota</taxon>
        <taxon>Actinomycetes</taxon>
        <taxon>Streptosporangiales</taxon>
        <taxon>Thermomonosporaceae</taxon>
        <taxon>Actinomadura</taxon>
    </lineage>
</organism>
<evidence type="ECO:0000256" key="4">
    <source>
        <dbReference type="ARBA" id="ARBA00004496"/>
    </source>
</evidence>
<evidence type="ECO:0000256" key="7">
    <source>
        <dbReference type="ARBA" id="ARBA00016544"/>
    </source>
</evidence>
<feature type="binding site" evidence="20">
    <location>
        <position position="418"/>
    </location>
    <ligand>
        <name>Mg(2+)</name>
        <dbReference type="ChEBI" id="CHEBI:18420"/>
    </ligand>
</feature>
<comment type="caution">
    <text evidence="24">The sequence shown here is derived from an EMBL/GenBank/DDBJ whole genome shotgun (WGS) entry which is preliminary data.</text>
</comment>
<evidence type="ECO:0000313" key="25">
    <source>
        <dbReference type="Proteomes" id="UP000294513"/>
    </source>
</evidence>
<dbReference type="PRINTS" id="PR01736">
    <property type="entry name" value="PHPHTRNFRASE"/>
</dbReference>
<dbReference type="GO" id="GO:0005737">
    <property type="term" value="C:cytoplasm"/>
    <property type="evidence" value="ECO:0007669"/>
    <property type="project" value="UniProtKB-SubCell"/>
</dbReference>
<keyword evidence="25" id="KW-1185">Reference proteome</keyword>
<reference evidence="24 25" key="1">
    <citation type="submission" date="2019-03" db="EMBL/GenBank/DDBJ databases">
        <title>Draft genome sequences of novel Actinobacteria.</title>
        <authorList>
            <person name="Sahin N."/>
            <person name="Ay H."/>
            <person name="Saygin H."/>
        </authorList>
    </citation>
    <scope>NUCLEOTIDE SEQUENCE [LARGE SCALE GENOMIC DNA]</scope>
    <source>
        <strain evidence="24 25">H3C3</strain>
    </source>
</reference>
<feature type="binding site" evidence="19">
    <location>
        <position position="452"/>
    </location>
    <ligand>
        <name>phosphoenolpyruvate</name>
        <dbReference type="ChEBI" id="CHEBI:58702"/>
    </ligand>
</feature>
<comment type="function">
    <text evidence="3 17">General (non sugar-specific) component of the phosphoenolpyruvate-dependent sugar phosphotransferase system (sugar PTS). This major carbohydrate active-transport system catalyzes the phosphorylation of incoming sugar substrates concomitantly with their translocation across the cell membrane. Enzyme I transfers the phosphoryl group from phosphoenolpyruvate (PEP) to the phosphoryl carrier protein (HPr).</text>
</comment>
<dbReference type="Pfam" id="PF02896">
    <property type="entry name" value="PEP-utilizers_C"/>
    <property type="match status" value="1"/>
</dbReference>
<evidence type="ECO:0000256" key="5">
    <source>
        <dbReference type="ARBA" id="ARBA00007837"/>
    </source>
</evidence>
<dbReference type="GO" id="GO:0016301">
    <property type="term" value="F:kinase activity"/>
    <property type="evidence" value="ECO:0007669"/>
    <property type="project" value="UniProtKB-KW"/>
</dbReference>
<dbReference type="InterPro" id="IPR036618">
    <property type="entry name" value="PtsI_HPr-bd_sf"/>
</dbReference>
<feature type="domain" description="Phosphotransferase system enzyme I N-terminal" evidence="23">
    <location>
        <begin position="6"/>
        <end position="127"/>
    </location>
</feature>
<dbReference type="InterPro" id="IPR006318">
    <property type="entry name" value="PTS_EI-like"/>
</dbReference>
<evidence type="ECO:0000256" key="1">
    <source>
        <dbReference type="ARBA" id="ARBA00000683"/>
    </source>
</evidence>
<dbReference type="InterPro" id="IPR000121">
    <property type="entry name" value="PEP_util_C"/>
</dbReference>
<evidence type="ECO:0000256" key="20">
    <source>
        <dbReference type="PIRSR" id="PIRSR000732-3"/>
    </source>
</evidence>
<evidence type="ECO:0000256" key="17">
    <source>
        <dbReference type="PIRNR" id="PIRNR000732"/>
    </source>
</evidence>
<evidence type="ECO:0000256" key="10">
    <source>
        <dbReference type="ARBA" id="ARBA00022597"/>
    </source>
</evidence>
<keyword evidence="10 17" id="KW-0762">Sugar transport</keyword>
<evidence type="ECO:0000313" key="24">
    <source>
        <dbReference type="EMBL" id="TDD81239.1"/>
    </source>
</evidence>
<gene>
    <name evidence="24" type="primary">ptsP</name>
    <name evidence="24" type="ORF">E1298_24480</name>
</gene>
<keyword evidence="14 17" id="KW-0418">Kinase</keyword>
<dbReference type="SUPFAM" id="SSF51621">
    <property type="entry name" value="Phosphoenolpyruvate/pyruvate domain"/>
    <property type="match status" value="1"/>
</dbReference>
<dbReference type="InterPro" id="IPR050499">
    <property type="entry name" value="PEP-utilizing_PTS_enzyme"/>
</dbReference>
<feature type="domain" description="PEP-utilising enzyme mobile" evidence="21">
    <location>
        <begin position="155"/>
        <end position="225"/>
    </location>
</feature>
<evidence type="ECO:0000256" key="15">
    <source>
        <dbReference type="ARBA" id="ARBA00022842"/>
    </source>
</evidence>
<dbReference type="InterPro" id="IPR008279">
    <property type="entry name" value="PEP-util_enz_mobile_dom"/>
</dbReference>
<feature type="domain" description="PEP-utilising enzyme C-terminal" evidence="22">
    <location>
        <begin position="253"/>
        <end position="522"/>
    </location>
</feature>
<keyword evidence="9 17" id="KW-0963">Cytoplasm</keyword>
<protein>
    <recommendedName>
        <fullName evidence="7 17">Phosphoenolpyruvate-protein phosphotransferase</fullName>
        <ecNumber evidence="6 17">2.7.3.9</ecNumber>
    </recommendedName>
    <alternativeName>
        <fullName evidence="16 17">Phosphotransferase system, enzyme I</fullName>
    </alternativeName>
</protein>
<keyword evidence="12 17" id="KW-0598">Phosphotransferase system</keyword>
<proteinExistence type="inferred from homology"/>
<dbReference type="EC" id="2.7.3.9" evidence="6 17"/>
<feature type="active site" description="Proton donor" evidence="18">
    <location>
        <position position="485"/>
    </location>
</feature>
<evidence type="ECO:0000256" key="12">
    <source>
        <dbReference type="ARBA" id="ARBA00022683"/>
    </source>
</evidence>
<keyword evidence="15 17" id="KW-0460">Magnesium</keyword>
<dbReference type="RefSeq" id="WP_131897120.1">
    <property type="nucleotide sequence ID" value="NZ_SMKU01000140.1"/>
</dbReference>
<keyword evidence="11 17" id="KW-0808">Transferase</keyword>
<dbReference type="NCBIfam" id="TIGR01417">
    <property type="entry name" value="PTS_I_fam"/>
    <property type="match status" value="1"/>
</dbReference>
<evidence type="ECO:0000256" key="19">
    <source>
        <dbReference type="PIRSR" id="PIRSR000732-2"/>
    </source>
</evidence>
<feature type="binding site" evidence="20">
    <location>
        <position position="442"/>
    </location>
    <ligand>
        <name>Mg(2+)</name>
        <dbReference type="ChEBI" id="CHEBI:18420"/>
    </ligand>
</feature>
<evidence type="ECO:0000256" key="11">
    <source>
        <dbReference type="ARBA" id="ARBA00022679"/>
    </source>
</evidence>
<sequence>MPEILRGAGVSPGTGYGPVRTIAGAVPEPPAGAEHGGDAAAERETALAALDAVAADLESRGARAAETGNKDGQDVLNAQAMMARDPGLADGVQAKIEEGTAAARAVFEAFGVYREMLAGAGEYLAARVTDLDDVRDRAVARLLGLPMPGVPASDEPFVLVARDLAPADTAVLDPAQVVAFVTEEGGPTSHTAIIARTMGVPAVVALPGATGIADGTPVLVDGTAGTVRPDPSEDEVAAAHAASAARASALEVSTGPGTTRDGHAVPLLANIGGPKDIEAALAAGAEGVGLYRTEFLFLDRSTPPSDAEQEEAYREVLEAFPEGRVVVRTLDAGADKPLAFLPAPGEEPNPALGERGLRMMRRHPDVLAAQLGALARAAAGRTAKLQVMAPMVTDAAEAAGFAAACREAGIEHPGVMIEVPAAALRADDLASEVEFFSIGTNDLTQYACAADRQVGGLAHLQDPWQPAVLDLVAPAAGAGIPCGVCGEAAGDPVLACVLVGLGVTSLSMSAPSLPLVRAALVRHTLDECRQAAAAARAARSAEQARTAARAHLPALATLGL</sequence>
<dbReference type="InterPro" id="IPR018274">
    <property type="entry name" value="PEP_util_AS"/>
</dbReference>
<feature type="binding site" evidence="19">
    <location>
        <position position="292"/>
    </location>
    <ligand>
        <name>phosphoenolpyruvate</name>
        <dbReference type="ChEBI" id="CHEBI:58702"/>
    </ligand>
</feature>
<comment type="catalytic activity">
    <reaction evidence="1 17">
        <text>L-histidyl-[protein] + phosphoenolpyruvate = N(pros)-phospho-L-histidyl-[protein] + pyruvate</text>
        <dbReference type="Rhea" id="RHEA:23880"/>
        <dbReference type="Rhea" id="RHEA-COMP:9745"/>
        <dbReference type="Rhea" id="RHEA-COMP:9746"/>
        <dbReference type="ChEBI" id="CHEBI:15361"/>
        <dbReference type="ChEBI" id="CHEBI:29979"/>
        <dbReference type="ChEBI" id="CHEBI:58702"/>
        <dbReference type="ChEBI" id="CHEBI:64837"/>
        <dbReference type="EC" id="2.7.3.9"/>
    </reaction>
</comment>
<dbReference type="InterPro" id="IPR036637">
    <property type="entry name" value="Phosphohistidine_dom_sf"/>
</dbReference>
<evidence type="ECO:0000256" key="16">
    <source>
        <dbReference type="ARBA" id="ARBA00033235"/>
    </source>
</evidence>
<evidence type="ECO:0000259" key="22">
    <source>
        <dbReference type="Pfam" id="PF02896"/>
    </source>
</evidence>
<dbReference type="PROSITE" id="PS00370">
    <property type="entry name" value="PEP_ENZYMES_PHOS_SITE"/>
    <property type="match status" value="1"/>
</dbReference>
<dbReference type="Pfam" id="PF05524">
    <property type="entry name" value="PEP-utilisers_N"/>
    <property type="match status" value="1"/>
</dbReference>
<dbReference type="SUPFAM" id="SSF47831">
    <property type="entry name" value="Enzyme I of the PEP:sugar phosphotransferase system HPr-binding (sub)domain"/>
    <property type="match status" value="1"/>
</dbReference>
<dbReference type="InterPro" id="IPR040442">
    <property type="entry name" value="Pyrv_kinase-like_dom_sf"/>
</dbReference>
<feature type="binding site" evidence="19">
    <location>
        <begin position="441"/>
        <end position="442"/>
    </location>
    <ligand>
        <name>phosphoenolpyruvate</name>
        <dbReference type="ChEBI" id="CHEBI:58702"/>
    </ligand>
</feature>
<keyword evidence="8 17" id="KW-0813">Transport</keyword>
<evidence type="ECO:0000256" key="9">
    <source>
        <dbReference type="ARBA" id="ARBA00022490"/>
    </source>
</evidence>
<dbReference type="PIRSF" id="PIRSF000732">
    <property type="entry name" value="PTS_enzyme_I"/>
    <property type="match status" value="1"/>
</dbReference>
<feature type="binding site" evidence="19">
    <location>
        <position position="328"/>
    </location>
    <ligand>
        <name>phosphoenolpyruvate</name>
        <dbReference type="ChEBI" id="CHEBI:58702"/>
    </ligand>
</feature>
<comment type="subcellular location">
    <subcellularLocation>
        <location evidence="4 17">Cytoplasm</location>
    </subcellularLocation>
</comment>
<accession>A0A4R5B8D2</accession>
<dbReference type="SUPFAM" id="SSF52009">
    <property type="entry name" value="Phosphohistidine domain"/>
    <property type="match status" value="1"/>
</dbReference>
<evidence type="ECO:0000259" key="23">
    <source>
        <dbReference type="Pfam" id="PF05524"/>
    </source>
</evidence>
<dbReference type="Gene3D" id="3.50.30.10">
    <property type="entry name" value="Phosphohistidine domain"/>
    <property type="match status" value="1"/>
</dbReference>
<evidence type="ECO:0000256" key="2">
    <source>
        <dbReference type="ARBA" id="ARBA00001946"/>
    </source>
</evidence>
<evidence type="ECO:0000256" key="13">
    <source>
        <dbReference type="ARBA" id="ARBA00022723"/>
    </source>
</evidence>
<keyword evidence="24" id="KW-0670">Pyruvate</keyword>
<evidence type="ECO:0000259" key="21">
    <source>
        <dbReference type="Pfam" id="PF00391"/>
    </source>
</evidence>
<dbReference type="Proteomes" id="UP000294513">
    <property type="component" value="Unassembled WGS sequence"/>
</dbReference>
<comment type="cofactor">
    <cofactor evidence="2 17 20">
        <name>Mg(2+)</name>
        <dbReference type="ChEBI" id="CHEBI:18420"/>
    </cofactor>
</comment>
<feature type="active site" description="Tele-phosphohistidine intermediate" evidence="18">
    <location>
        <position position="190"/>
    </location>
</feature>
<evidence type="ECO:0000256" key="14">
    <source>
        <dbReference type="ARBA" id="ARBA00022777"/>
    </source>
</evidence>
<dbReference type="Pfam" id="PF00391">
    <property type="entry name" value="PEP-utilizers"/>
    <property type="match status" value="1"/>
</dbReference>
<dbReference type="GO" id="GO:0008965">
    <property type="term" value="F:phosphoenolpyruvate-protein phosphotransferase activity"/>
    <property type="evidence" value="ECO:0007669"/>
    <property type="project" value="UniProtKB-EC"/>
</dbReference>